<feature type="domain" description="Bacteriophage T5 Orf172 DNA-binding" evidence="1">
    <location>
        <begin position="99"/>
        <end position="187"/>
    </location>
</feature>
<organism evidence="2 3">
    <name type="scientific">Hujiaoplasma nucleasis</name>
    <dbReference type="NCBI Taxonomy" id="2725268"/>
    <lineage>
        <taxon>Bacteria</taxon>
        <taxon>Bacillati</taxon>
        <taxon>Mycoplasmatota</taxon>
        <taxon>Mollicutes</taxon>
        <taxon>Candidatus Izemoplasmatales</taxon>
        <taxon>Hujiaoplasmataceae</taxon>
        <taxon>Hujiaoplasma</taxon>
    </lineage>
</organism>
<dbReference type="Gene3D" id="1.10.10.10">
    <property type="entry name" value="Winged helix-like DNA-binding domain superfamily/Winged helix DNA-binding domain"/>
    <property type="match status" value="1"/>
</dbReference>
<dbReference type="InterPro" id="IPR018306">
    <property type="entry name" value="Phage_T5_Orf172_DNA-bd"/>
</dbReference>
<evidence type="ECO:0000313" key="2">
    <source>
        <dbReference type="EMBL" id="QLY40648.1"/>
    </source>
</evidence>
<accession>A0A7L6N5X2</accession>
<dbReference type="Pfam" id="PF10544">
    <property type="entry name" value="T5orf172"/>
    <property type="match status" value="1"/>
</dbReference>
<proteinExistence type="predicted"/>
<dbReference type="InterPro" id="IPR041368">
    <property type="entry name" value="DRP_C"/>
</dbReference>
<gene>
    <name evidence="2" type="ORF">HF295_07235</name>
</gene>
<sequence length="203" mass="24190">MDASKLKGWNYIVYVLVKNNFESNKFSLAEIYEFEPYFKMVYPDNYHIKDKIRQTLQKLRDHDLLKFFGQGEYQLLEEREYEIKEEKCSEEVVYLLTNESIPGWVKIGRSNSVSRRLKELYNTSVPLPFILEDKIVVDNKENSFMLEKSIHSIIDTINPSVRKNTEAKRREFFKLTVDQGKMIFQLVTRITRVNVYSDMSLFN</sequence>
<dbReference type="REBASE" id="421283">
    <property type="entry name" value="Tba29ORF7235P"/>
</dbReference>
<evidence type="ECO:0000259" key="1">
    <source>
        <dbReference type="SMART" id="SM00974"/>
    </source>
</evidence>
<dbReference type="InterPro" id="IPR036388">
    <property type="entry name" value="WH-like_DNA-bd_sf"/>
</dbReference>
<keyword evidence="3" id="KW-1185">Reference proteome</keyword>
<evidence type="ECO:0000313" key="3">
    <source>
        <dbReference type="Proteomes" id="UP000512167"/>
    </source>
</evidence>
<dbReference type="Proteomes" id="UP000512167">
    <property type="component" value="Chromosome"/>
</dbReference>
<dbReference type="AlphaFoldDB" id="A0A7L6N5X2"/>
<dbReference type="EMBL" id="CP051151">
    <property type="protein sequence ID" value="QLY40648.1"/>
    <property type="molecule type" value="Genomic_DNA"/>
</dbReference>
<protein>
    <recommendedName>
        <fullName evidence="1">Bacteriophage T5 Orf172 DNA-binding domain-containing protein</fullName>
    </recommendedName>
</protein>
<dbReference type="RefSeq" id="WP_312031495.1">
    <property type="nucleotide sequence ID" value="NZ_CP051151.1"/>
</dbReference>
<reference evidence="2 3" key="1">
    <citation type="submission" date="2020-04" db="EMBL/GenBank/DDBJ databases">
        <authorList>
            <person name="Zheng R.K."/>
            <person name="Sun C.M."/>
        </authorList>
    </citation>
    <scope>NUCLEOTIDE SEQUENCE [LARGE SCALE GENOMIC DNA]</scope>
    <source>
        <strain evidence="3">zrk29</strain>
    </source>
</reference>
<dbReference type="Pfam" id="PF17726">
    <property type="entry name" value="DpnI_C"/>
    <property type="match status" value="1"/>
</dbReference>
<dbReference type="KEGG" id="tbk:HF295_07235"/>
<name>A0A7L6N5X2_9MOLU</name>
<dbReference type="SMART" id="SM00974">
    <property type="entry name" value="T5orf172"/>
    <property type="match status" value="1"/>
</dbReference>